<reference evidence="2" key="1">
    <citation type="submission" date="2012-06" db="EMBL/GenBank/DDBJ databases">
        <title>The complete genome of Belliella baltica DSM 15883.</title>
        <authorList>
            <person name="Lucas S."/>
            <person name="Copeland A."/>
            <person name="Lapidus A."/>
            <person name="Goodwin L."/>
            <person name="Pitluck S."/>
            <person name="Peters L."/>
            <person name="Mikhailova N."/>
            <person name="Davenport K."/>
            <person name="Kyrpides N."/>
            <person name="Mavromatis K."/>
            <person name="Pagani I."/>
            <person name="Ivanova N."/>
            <person name="Ovchinnikova G."/>
            <person name="Zeytun A."/>
            <person name="Detter J.C."/>
            <person name="Han C."/>
            <person name="Land M."/>
            <person name="Hauser L."/>
            <person name="Markowitz V."/>
            <person name="Cheng J.-F."/>
            <person name="Hugenholtz P."/>
            <person name="Woyke T."/>
            <person name="Wu D."/>
            <person name="Tindall B."/>
            <person name="Pomrenke H."/>
            <person name="Brambilla E."/>
            <person name="Klenk H.-P."/>
            <person name="Eisen J.A."/>
        </authorList>
    </citation>
    <scope>NUCLEOTIDE SEQUENCE [LARGE SCALE GENOMIC DNA]</scope>
    <source>
        <strain evidence="2">DSM 15883 / CIP 108006 / LMG 21964 / BA134</strain>
    </source>
</reference>
<dbReference type="KEGG" id="bbd:Belba_0866"/>
<dbReference type="HOGENOM" id="CLU_684533_0_0_10"/>
<dbReference type="EMBL" id="CP003281">
    <property type="protein sequence ID" value="AFL83513.1"/>
    <property type="molecule type" value="Genomic_DNA"/>
</dbReference>
<accession>I3Z2P5</accession>
<sequence>MSFFDFIYLSISLREILNSMKNTALFLFLLVFIISCSEGDNKSNENPDNLNLTKVDSIQIPYLGLLNLMDVHPESGKVLLFNQQMGTLVVGGFEGNQVEEFAKNTDSPDSYGSFPLGAGKFSEDGERFTIISNQGVYTYDLQGNLIQGGKHQVEEMPAFSGRASVDMEFYWVEHKILTTGAGRTQYQRNTPEFYENYTSLAWFDTTARKVERFFYLDETSFFRNGKAHDIAHMIPRMTADKDHIYLIQGIEPALNIHSIQAPYEKITRVPLNIADYTFNQGQPFAEADPRMINPDIFTGIFENLKVTDEYILVSFFPGVPELDQDKYENMGWQELLPKLAVDYPKRMLVMDKQGNMLKEIPIPKEFNTRQWLERDGYLYFLASINLEEEEDFVKIYKVKLGE</sequence>
<protein>
    <recommendedName>
        <fullName evidence="3">DUF4221 domain-containing protein</fullName>
    </recommendedName>
</protein>
<dbReference type="eggNOG" id="ENOG5033S6I">
    <property type="taxonomic scope" value="Bacteria"/>
</dbReference>
<proteinExistence type="predicted"/>
<evidence type="ECO:0000313" key="2">
    <source>
        <dbReference type="Proteomes" id="UP000006050"/>
    </source>
</evidence>
<evidence type="ECO:0008006" key="3">
    <source>
        <dbReference type="Google" id="ProtNLM"/>
    </source>
</evidence>
<organism evidence="1 2">
    <name type="scientific">Belliella baltica (strain DSM 15883 / CIP 108006 / LMG 21964 / BA134)</name>
    <dbReference type="NCBI Taxonomy" id="866536"/>
    <lineage>
        <taxon>Bacteria</taxon>
        <taxon>Pseudomonadati</taxon>
        <taxon>Bacteroidota</taxon>
        <taxon>Cytophagia</taxon>
        <taxon>Cytophagales</taxon>
        <taxon>Cyclobacteriaceae</taxon>
        <taxon>Belliella</taxon>
    </lineage>
</organism>
<dbReference type="STRING" id="866536.Belba_0866"/>
<evidence type="ECO:0000313" key="1">
    <source>
        <dbReference type="EMBL" id="AFL83513.1"/>
    </source>
</evidence>
<keyword evidence="2" id="KW-1185">Reference proteome</keyword>
<gene>
    <name evidence="1" type="ordered locus">Belba_0866</name>
</gene>
<dbReference type="Proteomes" id="UP000006050">
    <property type="component" value="Chromosome"/>
</dbReference>
<dbReference type="AlphaFoldDB" id="I3Z2P5"/>
<name>I3Z2P5_BELBD</name>